<dbReference type="GO" id="GO:0008658">
    <property type="term" value="F:penicillin binding"/>
    <property type="evidence" value="ECO:0007669"/>
    <property type="project" value="InterPro"/>
</dbReference>
<dbReference type="Pfam" id="PF00905">
    <property type="entry name" value="Transpeptidase"/>
    <property type="match status" value="1"/>
</dbReference>
<dbReference type="PANTHER" id="PTHR30627">
    <property type="entry name" value="PEPTIDOGLYCAN D,D-TRANSPEPTIDASE"/>
    <property type="match status" value="1"/>
</dbReference>
<evidence type="ECO:0000259" key="5">
    <source>
        <dbReference type="Pfam" id="PF00905"/>
    </source>
</evidence>
<evidence type="ECO:0000256" key="1">
    <source>
        <dbReference type="ARBA" id="ARBA00004370"/>
    </source>
</evidence>
<dbReference type="KEGG" id="atq:GH723_10845"/>
<protein>
    <submittedName>
        <fullName evidence="7">Penicillin-binding protein 2</fullName>
    </submittedName>
</protein>
<name>A0A5Q2RLV3_9ACTN</name>
<feature type="region of interest" description="Disordered" evidence="4">
    <location>
        <begin position="563"/>
        <end position="601"/>
    </location>
</feature>
<keyword evidence="8" id="KW-1185">Reference proteome</keyword>
<dbReference type="SUPFAM" id="SSF56519">
    <property type="entry name" value="Penicillin binding protein dimerisation domain"/>
    <property type="match status" value="1"/>
</dbReference>
<dbReference type="Gene3D" id="3.90.1310.10">
    <property type="entry name" value="Penicillin-binding protein 2a (Domain 2)"/>
    <property type="match status" value="1"/>
</dbReference>
<reference evidence="7 8" key="1">
    <citation type="submission" date="2019-11" db="EMBL/GenBank/DDBJ databases">
        <authorList>
            <person name="He Y."/>
        </authorList>
    </citation>
    <scope>NUCLEOTIDE SEQUENCE [LARGE SCALE GENOMIC DNA]</scope>
    <source>
        <strain evidence="7 8">SCSIO 58843</strain>
    </source>
</reference>
<dbReference type="Gene3D" id="3.30.450.330">
    <property type="match status" value="1"/>
</dbReference>
<keyword evidence="3" id="KW-0472">Membrane</keyword>
<dbReference type="Pfam" id="PF03717">
    <property type="entry name" value="PBP_dimer"/>
    <property type="match status" value="1"/>
</dbReference>
<organism evidence="7 8">
    <name type="scientific">Actinomarinicola tropica</name>
    <dbReference type="NCBI Taxonomy" id="2789776"/>
    <lineage>
        <taxon>Bacteria</taxon>
        <taxon>Bacillati</taxon>
        <taxon>Actinomycetota</taxon>
        <taxon>Acidimicrobiia</taxon>
        <taxon>Acidimicrobiales</taxon>
        <taxon>Iamiaceae</taxon>
        <taxon>Actinomarinicola</taxon>
    </lineage>
</organism>
<comment type="subcellular location">
    <subcellularLocation>
        <location evidence="1">Membrane</location>
    </subcellularLocation>
</comment>
<dbReference type="InterPro" id="IPR036138">
    <property type="entry name" value="PBP_dimer_sf"/>
</dbReference>
<dbReference type="InterPro" id="IPR005311">
    <property type="entry name" value="PBP_dimer"/>
</dbReference>
<dbReference type="InterPro" id="IPR012338">
    <property type="entry name" value="Beta-lactam/transpept-like"/>
</dbReference>
<dbReference type="Gene3D" id="3.40.710.10">
    <property type="entry name" value="DD-peptidase/beta-lactamase superfamily"/>
    <property type="match status" value="1"/>
</dbReference>
<evidence type="ECO:0000313" key="8">
    <source>
        <dbReference type="Proteomes" id="UP000334019"/>
    </source>
</evidence>
<proteinExistence type="inferred from homology"/>
<sequence length="601" mass="63177">MVGPPRGRLVGLLAVLTLTFAGIVGRLVDLQVVGDERFVAYGESQRIRAETLPASRGSLLDRNGAELALSVPASTIVADPRMVEDPAEAAARLAPILDADVAVLEERLGADSAFEYLARQVDDDVAAAVRAERLTGIFIQPEPTRTHPAGQTAMAVLGRADLDGIGVSGLEQQFDEVLTGTPGEVLYERSLAAGVQIPVGEHQLQPARPGDDVVLTLDRNLQYVVEQTLAARIEETDARGGMVIVMVPGTGEILAMASLSVDEATGEVVPAGYNRTVVDSFAPGSVLKVVTIGASLEEGLSTPDRPIEVPYALTVGGHEFQDASQHGTETWPLRRILVESSNVGAIRVGGELGNERIGDYLDRFGFGRPTGLSFPGEAAGLVRPWEEWHGSDYAGVVIGTGVSTTAMQVLAAYNVIANDGVYVAPRLVEARIDPEGVRHPEPQQGSHRVVSERTSNELADMLTGVVEDGTGSQAAVPGYEVAGKTGTAWKQQEDGSFENAAGGHDYMATFVGFAPVDDPRVSVIVVIDQPGNVYSGGSAAAPAFSQIAEHALRVLDVPPVTTDEDGVLTVDTLPDGDEQPAGRVRAEPAGRGDEDEVAARG</sequence>
<dbReference type="InterPro" id="IPR050515">
    <property type="entry name" value="Beta-lactam/transpept"/>
</dbReference>
<dbReference type="GO" id="GO:0005886">
    <property type="term" value="C:plasma membrane"/>
    <property type="evidence" value="ECO:0007669"/>
    <property type="project" value="TreeGrafter"/>
</dbReference>
<dbReference type="Gene3D" id="1.10.150.770">
    <property type="match status" value="1"/>
</dbReference>
<evidence type="ECO:0000259" key="6">
    <source>
        <dbReference type="Pfam" id="PF03717"/>
    </source>
</evidence>
<dbReference type="Proteomes" id="UP000334019">
    <property type="component" value="Chromosome"/>
</dbReference>
<comment type="similarity">
    <text evidence="2">Belongs to the transpeptidase family.</text>
</comment>
<dbReference type="EMBL" id="CP045851">
    <property type="protein sequence ID" value="QGG95551.1"/>
    <property type="molecule type" value="Genomic_DNA"/>
</dbReference>
<dbReference type="SUPFAM" id="SSF56601">
    <property type="entry name" value="beta-lactamase/transpeptidase-like"/>
    <property type="match status" value="1"/>
</dbReference>
<accession>A0A5Q2RLV3</accession>
<feature type="domain" description="Penicillin-binding protein transpeptidase" evidence="5">
    <location>
        <begin position="241"/>
        <end position="548"/>
    </location>
</feature>
<dbReference type="InterPro" id="IPR001460">
    <property type="entry name" value="PCN-bd_Tpept"/>
</dbReference>
<dbReference type="PANTHER" id="PTHR30627:SF1">
    <property type="entry name" value="PEPTIDOGLYCAN D,D-TRANSPEPTIDASE FTSI"/>
    <property type="match status" value="1"/>
</dbReference>
<evidence type="ECO:0000256" key="4">
    <source>
        <dbReference type="SAM" id="MobiDB-lite"/>
    </source>
</evidence>
<evidence type="ECO:0000256" key="3">
    <source>
        <dbReference type="ARBA" id="ARBA00023136"/>
    </source>
</evidence>
<evidence type="ECO:0000256" key="2">
    <source>
        <dbReference type="ARBA" id="ARBA00007171"/>
    </source>
</evidence>
<feature type="compositionally biased region" description="Basic and acidic residues" evidence="4">
    <location>
        <begin position="584"/>
        <end position="601"/>
    </location>
</feature>
<dbReference type="GO" id="GO:0071555">
    <property type="term" value="P:cell wall organization"/>
    <property type="evidence" value="ECO:0007669"/>
    <property type="project" value="TreeGrafter"/>
</dbReference>
<evidence type="ECO:0000313" key="7">
    <source>
        <dbReference type="EMBL" id="QGG95551.1"/>
    </source>
</evidence>
<gene>
    <name evidence="7" type="ORF">GH723_10845</name>
</gene>
<dbReference type="AlphaFoldDB" id="A0A5Q2RLV3"/>
<feature type="domain" description="Penicillin-binding protein dimerisation" evidence="6">
    <location>
        <begin position="52"/>
        <end position="189"/>
    </location>
</feature>